<sequence>MSPSSHKAGEATHSKMTKSNQPEKHTNADEAPAGKRQRRPSVRFGEIGGYVSSDTNRKATNKSQNTGKQTKNKDSKNLSAKNSEVYETLGGEKEGKLDRIETGKSKKSLVANMKRIRSNLLNVDDKSGKDGGDEFRVSDSESPMSESEDLEIEKQEKSKSTKRIRTDRVSVDKFSGGKNGDGTDGNEGFTVSDSESPETENSEEDLEIENDDQVGNGNGRNGVRKRVRVLDEPSENGDQGERNGVKGWLDQLGLGRYGPVFDVHEVDEEVLPLLTLEDLKDMGINAVGSRRKIFAYIQKLRE</sequence>
<evidence type="ECO:0000313" key="4">
    <source>
        <dbReference type="EMBL" id="KAK1357999.1"/>
    </source>
</evidence>
<feature type="compositionally biased region" description="Basic and acidic residues" evidence="2">
    <location>
        <begin position="90"/>
        <end position="104"/>
    </location>
</feature>
<evidence type="ECO:0000256" key="2">
    <source>
        <dbReference type="SAM" id="MobiDB-lite"/>
    </source>
</evidence>
<keyword evidence="1" id="KW-0677">Repeat</keyword>
<comment type="caution">
    <text evidence="4">The sequence shown here is derived from an EMBL/GenBank/DDBJ whole genome shotgun (WGS) entry which is preliminary data.</text>
</comment>
<keyword evidence="5" id="KW-1185">Reference proteome</keyword>
<dbReference type="PROSITE" id="PS50105">
    <property type="entry name" value="SAM_DOMAIN"/>
    <property type="match status" value="1"/>
</dbReference>
<proteinExistence type="predicted"/>
<protein>
    <submittedName>
        <fullName evidence="4">Kinase and exchange factor for Rac B-like</fullName>
    </submittedName>
</protein>
<dbReference type="InterPro" id="IPR001660">
    <property type="entry name" value="SAM"/>
</dbReference>
<dbReference type="Proteomes" id="UP001237642">
    <property type="component" value="Unassembled WGS sequence"/>
</dbReference>
<dbReference type="Gene3D" id="1.10.150.50">
    <property type="entry name" value="Transcription Factor, Ets-1"/>
    <property type="match status" value="1"/>
</dbReference>
<dbReference type="CDD" id="cd09487">
    <property type="entry name" value="SAM_superfamily"/>
    <property type="match status" value="1"/>
</dbReference>
<dbReference type="Pfam" id="PF00536">
    <property type="entry name" value="SAM_1"/>
    <property type="match status" value="1"/>
</dbReference>
<feature type="region of interest" description="Disordered" evidence="2">
    <location>
        <begin position="1"/>
        <end position="245"/>
    </location>
</feature>
<dbReference type="SMART" id="SM00454">
    <property type="entry name" value="SAM"/>
    <property type="match status" value="1"/>
</dbReference>
<evidence type="ECO:0000256" key="1">
    <source>
        <dbReference type="ARBA" id="ARBA00022737"/>
    </source>
</evidence>
<dbReference type="PANTHER" id="PTHR10627">
    <property type="entry name" value="SCP160"/>
    <property type="match status" value="1"/>
</dbReference>
<evidence type="ECO:0000259" key="3">
    <source>
        <dbReference type="PROSITE" id="PS50105"/>
    </source>
</evidence>
<keyword evidence="4" id="KW-0418">Kinase</keyword>
<dbReference type="EMBL" id="JAUIZM010000011">
    <property type="protein sequence ID" value="KAK1357999.1"/>
    <property type="molecule type" value="Genomic_DNA"/>
</dbReference>
<feature type="compositionally biased region" description="Basic and acidic residues" evidence="2">
    <location>
        <begin position="152"/>
        <end position="171"/>
    </location>
</feature>
<keyword evidence="4" id="KW-0808">Transferase</keyword>
<accession>A0AAD8H039</accession>
<evidence type="ECO:0000313" key="5">
    <source>
        <dbReference type="Proteomes" id="UP001237642"/>
    </source>
</evidence>
<dbReference type="AlphaFoldDB" id="A0AAD8H039"/>
<dbReference type="SUPFAM" id="SSF47769">
    <property type="entry name" value="SAM/Pointed domain"/>
    <property type="match status" value="1"/>
</dbReference>
<name>A0AAD8H039_9APIA</name>
<reference evidence="4" key="2">
    <citation type="submission" date="2023-05" db="EMBL/GenBank/DDBJ databases">
        <authorList>
            <person name="Schelkunov M.I."/>
        </authorList>
    </citation>
    <scope>NUCLEOTIDE SEQUENCE</scope>
    <source>
        <strain evidence="4">Hsosn_3</strain>
        <tissue evidence="4">Leaf</tissue>
    </source>
</reference>
<gene>
    <name evidence="4" type="ORF">POM88_051255</name>
</gene>
<organism evidence="4 5">
    <name type="scientific">Heracleum sosnowskyi</name>
    <dbReference type="NCBI Taxonomy" id="360622"/>
    <lineage>
        <taxon>Eukaryota</taxon>
        <taxon>Viridiplantae</taxon>
        <taxon>Streptophyta</taxon>
        <taxon>Embryophyta</taxon>
        <taxon>Tracheophyta</taxon>
        <taxon>Spermatophyta</taxon>
        <taxon>Magnoliopsida</taxon>
        <taxon>eudicotyledons</taxon>
        <taxon>Gunneridae</taxon>
        <taxon>Pentapetalae</taxon>
        <taxon>asterids</taxon>
        <taxon>campanulids</taxon>
        <taxon>Apiales</taxon>
        <taxon>Apiaceae</taxon>
        <taxon>Apioideae</taxon>
        <taxon>apioid superclade</taxon>
        <taxon>Tordylieae</taxon>
        <taxon>Tordyliinae</taxon>
        <taxon>Heracleum</taxon>
    </lineage>
</organism>
<reference evidence="4" key="1">
    <citation type="submission" date="2023-02" db="EMBL/GenBank/DDBJ databases">
        <title>Genome of toxic invasive species Heracleum sosnowskyi carries increased number of genes despite the absence of recent whole-genome duplications.</title>
        <authorList>
            <person name="Schelkunov M."/>
            <person name="Shtratnikova V."/>
            <person name="Makarenko M."/>
            <person name="Klepikova A."/>
            <person name="Omelchenko D."/>
            <person name="Novikova G."/>
            <person name="Obukhova E."/>
            <person name="Bogdanov V."/>
            <person name="Penin A."/>
            <person name="Logacheva M."/>
        </authorList>
    </citation>
    <scope>NUCLEOTIDE SEQUENCE</scope>
    <source>
        <strain evidence="4">Hsosn_3</strain>
        <tissue evidence="4">Leaf</tissue>
    </source>
</reference>
<dbReference type="GO" id="GO:0016301">
    <property type="term" value="F:kinase activity"/>
    <property type="evidence" value="ECO:0007669"/>
    <property type="project" value="UniProtKB-KW"/>
</dbReference>
<feature type="compositionally biased region" description="Basic and acidic residues" evidence="2">
    <location>
        <begin position="123"/>
        <end position="139"/>
    </location>
</feature>
<feature type="domain" description="SAM" evidence="3">
    <location>
        <begin position="240"/>
        <end position="302"/>
    </location>
</feature>
<feature type="compositionally biased region" description="Acidic residues" evidence="2">
    <location>
        <begin position="195"/>
        <end position="212"/>
    </location>
</feature>
<dbReference type="InterPro" id="IPR013761">
    <property type="entry name" value="SAM/pointed_sf"/>
</dbReference>
<dbReference type="PANTHER" id="PTHR10627:SF69">
    <property type="entry name" value="PROTEIN BICAUDAL C"/>
    <property type="match status" value="1"/>
</dbReference>